<proteinExistence type="predicted"/>
<evidence type="ECO:0000313" key="2">
    <source>
        <dbReference type="Proteomes" id="UP001295423"/>
    </source>
</evidence>
<evidence type="ECO:0000313" key="1">
    <source>
        <dbReference type="EMBL" id="CAJ1964544.1"/>
    </source>
</evidence>
<reference evidence="1" key="1">
    <citation type="submission" date="2023-08" db="EMBL/GenBank/DDBJ databases">
        <authorList>
            <person name="Audoor S."/>
            <person name="Bilcke G."/>
        </authorList>
    </citation>
    <scope>NUCLEOTIDE SEQUENCE</scope>
</reference>
<dbReference type="Proteomes" id="UP001295423">
    <property type="component" value="Unassembled WGS sequence"/>
</dbReference>
<name>A0AAD2PX66_9STRA</name>
<protein>
    <submittedName>
        <fullName evidence="1">Uncharacterized protein</fullName>
    </submittedName>
</protein>
<sequence>MTTLAAAPNAADPMMMEPSNDMQMDDMSIQSFCNGEDDEECEEIVDLLLNPFDEDDDAIGVNVFMDEIDKNGVVMMDDNLMTDASSSLRQVSAGSKSNATVNSNIVMPDGTTTTSMGISAQEQQQQQKGLTNRFPVQLYLSCNPDHLNDYQVEIRKLIQLFEATPAYVEGQRVKGRNRAIVLGQVGVQCRFCGHVFPPQNRAKGSTYFPQKLAGIYQACQILSTTHLLGSCPNISVETKTQLQEMQKTSKASRTAGKDYWASTAEALGVYEDEHGLRFESRIPTYDDMKARERAKGNGKDENFKY</sequence>
<comment type="caution">
    <text evidence="1">The sequence shown here is derived from an EMBL/GenBank/DDBJ whole genome shotgun (WGS) entry which is preliminary data.</text>
</comment>
<gene>
    <name evidence="1" type="ORF">CYCCA115_LOCUS20682</name>
</gene>
<accession>A0AAD2PX66</accession>
<keyword evidence="2" id="KW-1185">Reference proteome</keyword>
<dbReference type="EMBL" id="CAKOGP040002191">
    <property type="protein sequence ID" value="CAJ1964544.1"/>
    <property type="molecule type" value="Genomic_DNA"/>
</dbReference>
<organism evidence="1 2">
    <name type="scientific">Cylindrotheca closterium</name>
    <dbReference type="NCBI Taxonomy" id="2856"/>
    <lineage>
        <taxon>Eukaryota</taxon>
        <taxon>Sar</taxon>
        <taxon>Stramenopiles</taxon>
        <taxon>Ochrophyta</taxon>
        <taxon>Bacillariophyta</taxon>
        <taxon>Bacillariophyceae</taxon>
        <taxon>Bacillariophycidae</taxon>
        <taxon>Bacillariales</taxon>
        <taxon>Bacillariaceae</taxon>
        <taxon>Cylindrotheca</taxon>
    </lineage>
</organism>
<dbReference type="AlphaFoldDB" id="A0AAD2PX66"/>